<keyword evidence="2" id="KW-0436">Ligase</keyword>
<dbReference type="GO" id="GO:0016874">
    <property type="term" value="F:ligase activity"/>
    <property type="evidence" value="ECO:0007669"/>
    <property type="project" value="UniProtKB-KW"/>
</dbReference>
<evidence type="ECO:0000259" key="1">
    <source>
        <dbReference type="Pfam" id="PF00149"/>
    </source>
</evidence>
<evidence type="ECO:0000313" key="2">
    <source>
        <dbReference type="EMBL" id="MDT0618822.1"/>
    </source>
</evidence>
<dbReference type="EC" id="3.1.-.-" evidence="2"/>
<evidence type="ECO:0000313" key="3">
    <source>
        <dbReference type="Proteomes" id="UP001259982"/>
    </source>
</evidence>
<sequence>MSQRRFDVAGQRLIMRADRTLHWPRAGILLLADPHFGKGSVFRRQGLGIPAGATRDDLDRLSRALAETGSQRLVILGDFLHAPPAGDEAWLDTFAAWRRRHAALDILVTRGNHDRLASVPDDWALDWRRGTVFEPPFAFRHEPGPVEGAYALAGHWHPVVHLRQGSERLRAPVFWFGAECGVLPAFGRFTGGQPVKPRLGNQLFAVGPETIMHIGIGQRA</sequence>
<keyword evidence="2" id="KW-0540">Nuclease</keyword>
<feature type="domain" description="Calcineurin-like phosphoesterase" evidence="1">
    <location>
        <begin position="28"/>
        <end position="129"/>
    </location>
</feature>
<accession>A0ABU3B8M0</accession>
<dbReference type="InterPro" id="IPR004843">
    <property type="entry name" value="Calcineurin-like_PHP"/>
</dbReference>
<dbReference type="EMBL" id="JAVRHY010000008">
    <property type="protein sequence ID" value="MDT0618822.1"/>
    <property type="molecule type" value="Genomic_DNA"/>
</dbReference>
<dbReference type="Pfam" id="PF00149">
    <property type="entry name" value="Metallophos"/>
    <property type="match status" value="1"/>
</dbReference>
<protein>
    <submittedName>
        <fullName evidence="2">Ligase-associated DNA damage response endonuclease PdeM</fullName>
        <ecNumber evidence="2">3.1.-.-</ecNumber>
    </submittedName>
</protein>
<dbReference type="SUPFAM" id="SSF56300">
    <property type="entry name" value="Metallo-dependent phosphatases"/>
    <property type="match status" value="1"/>
</dbReference>
<organism evidence="2 3">
    <name type="scientific">Spectribacter acetivorans</name>
    <dbReference type="NCBI Taxonomy" id="3075603"/>
    <lineage>
        <taxon>Bacteria</taxon>
        <taxon>Pseudomonadati</taxon>
        <taxon>Pseudomonadota</taxon>
        <taxon>Gammaproteobacteria</taxon>
        <taxon>Salinisphaerales</taxon>
        <taxon>Salinisphaeraceae</taxon>
        <taxon>Spectribacter</taxon>
    </lineage>
</organism>
<dbReference type="Proteomes" id="UP001259982">
    <property type="component" value="Unassembled WGS sequence"/>
</dbReference>
<dbReference type="RefSeq" id="WP_311659034.1">
    <property type="nucleotide sequence ID" value="NZ_JAVRHY010000008.1"/>
</dbReference>
<keyword evidence="3" id="KW-1185">Reference proteome</keyword>
<gene>
    <name evidence="2" type="primary">pdeM</name>
    <name evidence="2" type="ORF">RM531_10085</name>
</gene>
<proteinExistence type="predicted"/>
<dbReference type="GO" id="GO:0004519">
    <property type="term" value="F:endonuclease activity"/>
    <property type="evidence" value="ECO:0007669"/>
    <property type="project" value="UniProtKB-KW"/>
</dbReference>
<keyword evidence="2" id="KW-0255">Endonuclease</keyword>
<dbReference type="InterPro" id="IPR029052">
    <property type="entry name" value="Metallo-depent_PP-like"/>
</dbReference>
<keyword evidence="2" id="KW-0378">Hydrolase</keyword>
<dbReference type="InterPro" id="IPR026336">
    <property type="entry name" value="PdeM-like"/>
</dbReference>
<dbReference type="Gene3D" id="3.60.21.10">
    <property type="match status" value="1"/>
</dbReference>
<dbReference type="InterPro" id="IPR024173">
    <property type="entry name" value="Pesterase_MJ0037-like"/>
</dbReference>
<reference evidence="2 3" key="1">
    <citation type="submission" date="2023-09" db="EMBL/GenBank/DDBJ databases">
        <authorList>
            <person name="Rey-Velasco X."/>
        </authorList>
    </citation>
    <scope>NUCLEOTIDE SEQUENCE [LARGE SCALE GENOMIC DNA]</scope>
    <source>
        <strain evidence="2 3">P385</strain>
    </source>
</reference>
<dbReference type="PIRSF" id="PIRSF000887">
    <property type="entry name" value="Pesterase_MJ0037"/>
    <property type="match status" value="1"/>
</dbReference>
<dbReference type="PANTHER" id="PTHR39323:SF1">
    <property type="entry name" value="BLR1149 PROTEIN"/>
    <property type="match status" value="1"/>
</dbReference>
<name>A0ABU3B8M0_9GAMM</name>
<comment type="caution">
    <text evidence="2">The sequence shown here is derived from an EMBL/GenBank/DDBJ whole genome shotgun (WGS) entry which is preliminary data.</text>
</comment>
<dbReference type="GO" id="GO:0016787">
    <property type="term" value="F:hydrolase activity"/>
    <property type="evidence" value="ECO:0007669"/>
    <property type="project" value="UniProtKB-KW"/>
</dbReference>
<dbReference type="NCBIfam" id="TIGR04123">
    <property type="entry name" value="P_estr_lig_assc"/>
    <property type="match status" value="1"/>
</dbReference>
<dbReference type="PANTHER" id="PTHR39323">
    <property type="entry name" value="BLR1149 PROTEIN"/>
    <property type="match status" value="1"/>
</dbReference>